<evidence type="ECO:0000313" key="2">
    <source>
        <dbReference type="EMBL" id="KAF4621757.1"/>
    </source>
</evidence>
<accession>A0A8H4R4T8</accession>
<evidence type="ECO:0000256" key="1">
    <source>
        <dbReference type="SAM" id="MobiDB-lite"/>
    </source>
</evidence>
<name>A0A8H4R4T8_9AGAR</name>
<organism evidence="2 3">
    <name type="scientific">Agrocybe pediades</name>
    <dbReference type="NCBI Taxonomy" id="84607"/>
    <lineage>
        <taxon>Eukaryota</taxon>
        <taxon>Fungi</taxon>
        <taxon>Dikarya</taxon>
        <taxon>Basidiomycota</taxon>
        <taxon>Agaricomycotina</taxon>
        <taxon>Agaricomycetes</taxon>
        <taxon>Agaricomycetidae</taxon>
        <taxon>Agaricales</taxon>
        <taxon>Agaricineae</taxon>
        <taxon>Strophariaceae</taxon>
        <taxon>Agrocybe</taxon>
    </lineage>
</organism>
<reference evidence="2 3" key="1">
    <citation type="submission" date="2019-12" db="EMBL/GenBank/DDBJ databases">
        <authorList>
            <person name="Floudas D."/>
            <person name="Bentzer J."/>
            <person name="Ahren D."/>
            <person name="Johansson T."/>
            <person name="Persson P."/>
            <person name="Tunlid A."/>
        </authorList>
    </citation>
    <scope>NUCLEOTIDE SEQUENCE [LARGE SCALE GENOMIC DNA]</scope>
    <source>
        <strain evidence="2 3">CBS 102.39</strain>
    </source>
</reference>
<gene>
    <name evidence="2" type="ORF">D9613_012135</name>
</gene>
<dbReference type="EMBL" id="JAACJL010000004">
    <property type="protein sequence ID" value="KAF4621757.1"/>
    <property type="molecule type" value="Genomic_DNA"/>
</dbReference>
<dbReference type="AlphaFoldDB" id="A0A8H4R4T8"/>
<proteinExistence type="predicted"/>
<protein>
    <submittedName>
        <fullName evidence="2">Uncharacterized protein</fullName>
    </submittedName>
</protein>
<dbReference type="Proteomes" id="UP000521872">
    <property type="component" value="Unassembled WGS sequence"/>
</dbReference>
<evidence type="ECO:0000313" key="3">
    <source>
        <dbReference type="Proteomes" id="UP000521872"/>
    </source>
</evidence>
<sequence length="135" mass="15259">MPSSPSKPDIEPVYPRPPDSELQTKCRYCGNENMARRFDLCKGLPDARNYSRWMQRCNACFKFQYHREARHPEERIPEALRMRQALASSAKQAKTQILCPEPGCRLATKNSVHAANLSAQTTAISRVAAVVPIKT</sequence>
<keyword evidence="3" id="KW-1185">Reference proteome</keyword>
<comment type="caution">
    <text evidence="2">The sequence shown here is derived from an EMBL/GenBank/DDBJ whole genome shotgun (WGS) entry which is preliminary data.</text>
</comment>
<feature type="region of interest" description="Disordered" evidence="1">
    <location>
        <begin position="1"/>
        <end position="21"/>
    </location>
</feature>